<comment type="similarity">
    <text evidence="1">Belongs to the helicase family. RecQ subfamily.</text>
</comment>
<dbReference type="InterPro" id="IPR004589">
    <property type="entry name" value="DNA_helicase_ATP-dep_RecQ"/>
</dbReference>
<evidence type="ECO:0000256" key="5">
    <source>
        <dbReference type="ARBA" id="ARBA00022806"/>
    </source>
</evidence>
<dbReference type="GO" id="GO:0016787">
    <property type="term" value="F:hydrolase activity"/>
    <property type="evidence" value="ECO:0007669"/>
    <property type="project" value="UniProtKB-KW"/>
</dbReference>
<dbReference type="InterPro" id="IPR027417">
    <property type="entry name" value="P-loop_NTPase"/>
</dbReference>
<keyword evidence="8" id="KW-0413">Isomerase</keyword>
<feature type="domain" description="Helicase ATP-binding" evidence="13">
    <location>
        <begin position="26"/>
        <end position="194"/>
    </location>
</feature>
<dbReference type="PANTHER" id="PTHR13710:SF105">
    <property type="entry name" value="ATP-DEPENDENT DNA HELICASE Q1"/>
    <property type="match status" value="1"/>
</dbReference>
<dbReference type="GO" id="GO:0005737">
    <property type="term" value="C:cytoplasm"/>
    <property type="evidence" value="ECO:0007669"/>
    <property type="project" value="TreeGrafter"/>
</dbReference>
<evidence type="ECO:0000313" key="16">
    <source>
        <dbReference type="Proteomes" id="UP000628448"/>
    </source>
</evidence>
<dbReference type="RefSeq" id="WP_196990157.1">
    <property type="nucleotide sequence ID" value="NZ_JADWYR010000001.1"/>
</dbReference>
<evidence type="ECO:0000256" key="8">
    <source>
        <dbReference type="ARBA" id="ARBA00023235"/>
    </source>
</evidence>
<dbReference type="GO" id="GO:0009378">
    <property type="term" value="F:four-way junction helicase activity"/>
    <property type="evidence" value="ECO:0007669"/>
    <property type="project" value="TreeGrafter"/>
</dbReference>
<proteinExistence type="inferred from homology"/>
<dbReference type="InterPro" id="IPR001650">
    <property type="entry name" value="Helicase_C-like"/>
</dbReference>
<dbReference type="NCBIfam" id="TIGR00614">
    <property type="entry name" value="recQ_fam"/>
    <property type="match status" value="1"/>
</dbReference>
<evidence type="ECO:0000256" key="12">
    <source>
        <dbReference type="ARBA" id="ARBA00044550"/>
    </source>
</evidence>
<sequence length="635" mass="72675">MNQSPLAILQQYWQHSTFRPQQEEIILAVLAQKDVLAILPTGGGKSVCFQVPALMRDGLCIVVSPLIALMKDQVENLRKKGIAAAALYSGMNIKEVHDTLNDASNGVYKFLYLSPERLETAIFREYLRHLHISLIAVDEAHCVSQWGYDFRPPYLRIAAIRHELPAVPVIALTASATPLVQDDIVDKLQLIQANIFRQSFAKPNLSYSVFKVNSKINKVFDILNNVPGSSIIYCRNRRLTKEVAHLLALQNITADFYHAGLSQDERSHRQEAWINNKTRVIVCTNAFGMGIDKADVKTVIHYDIPECLENYYQEAGRAGRDSKKAYAVLLYQQLDATALEHLPDVRFPVMYDIRKVYQSLADYLQVPVGSGEGYYYDFDLNEFVKNFKLDIHLVINTLKVLEQEGHLTFNESIFLPSQVKFLITKDTLLDFEQAHPALEEVIKCLLRTYEGVYDTRVSIHEKLIAKLTYKHVDHVKQQLLQLNTLGIIEYLPQKETPQIYFVLNRAPAQFLYINHENYLHRKQQFELRTAAMLRYLGLKTMCRSKHISAYFGDNNVEECGICDVCLQKKRSVLSAEEFKKIEAQILDNIHGRQTEVKALLGLIKGVKKENIWKVLDFLQAEKKLIINEFGVISET</sequence>
<name>A0A931GV82_9BACT</name>
<evidence type="ECO:0000256" key="11">
    <source>
        <dbReference type="ARBA" id="ARBA00044535"/>
    </source>
</evidence>
<dbReference type="EC" id="5.6.2.4" evidence="10"/>
<evidence type="ECO:0000259" key="14">
    <source>
        <dbReference type="PROSITE" id="PS51194"/>
    </source>
</evidence>
<comment type="catalytic activity">
    <reaction evidence="9">
        <text>Couples ATP hydrolysis with the unwinding of duplex DNA by translocating in the 3'-5' direction.</text>
        <dbReference type="EC" id="5.6.2.4"/>
    </reaction>
</comment>
<dbReference type="Gene3D" id="1.10.10.10">
    <property type="entry name" value="Winged helix-like DNA-binding domain superfamily/Winged helix DNA-binding domain"/>
    <property type="match status" value="1"/>
</dbReference>
<dbReference type="PROSITE" id="PS51194">
    <property type="entry name" value="HELICASE_CTER"/>
    <property type="match status" value="1"/>
</dbReference>
<dbReference type="GO" id="GO:0030894">
    <property type="term" value="C:replisome"/>
    <property type="evidence" value="ECO:0007669"/>
    <property type="project" value="TreeGrafter"/>
</dbReference>
<evidence type="ECO:0000256" key="4">
    <source>
        <dbReference type="ARBA" id="ARBA00022801"/>
    </source>
</evidence>
<dbReference type="SMART" id="SM00487">
    <property type="entry name" value="DEXDc"/>
    <property type="match status" value="1"/>
</dbReference>
<keyword evidence="16" id="KW-1185">Reference proteome</keyword>
<dbReference type="GO" id="GO:0006310">
    <property type="term" value="P:DNA recombination"/>
    <property type="evidence" value="ECO:0007669"/>
    <property type="project" value="InterPro"/>
</dbReference>
<evidence type="ECO:0000313" key="15">
    <source>
        <dbReference type="EMBL" id="MBG9376135.1"/>
    </source>
</evidence>
<dbReference type="Pfam" id="PF00270">
    <property type="entry name" value="DEAD"/>
    <property type="match status" value="1"/>
</dbReference>
<dbReference type="InterPro" id="IPR032284">
    <property type="entry name" value="RecQ_Zn-bd"/>
</dbReference>
<dbReference type="Proteomes" id="UP000628448">
    <property type="component" value="Unassembled WGS sequence"/>
</dbReference>
<dbReference type="AlphaFoldDB" id="A0A931GV82"/>
<gene>
    <name evidence="15" type="ORF">I5907_07810</name>
</gene>
<evidence type="ECO:0000256" key="10">
    <source>
        <dbReference type="ARBA" id="ARBA00034808"/>
    </source>
</evidence>
<comment type="caution">
    <text evidence="15">The sequence shown here is derived from an EMBL/GenBank/DDBJ whole genome shotgun (WGS) entry which is preliminary data.</text>
</comment>
<dbReference type="FunFam" id="3.40.50.300:FF:001389">
    <property type="entry name" value="ATP-dependent DNA helicase RecQ"/>
    <property type="match status" value="1"/>
</dbReference>
<protein>
    <recommendedName>
        <fullName evidence="11">ATP-dependent DNA helicase RecQ</fullName>
        <ecNumber evidence="10">5.6.2.4</ecNumber>
    </recommendedName>
    <alternativeName>
        <fullName evidence="12">DNA 3'-5' helicase RecQ</fullName>
    </alternativeName>
</protein>
<organism evidence="15 16">
    <name type="scientific">Panacibacter microcysteis</name>
    <dbReference type="NCBI Taxonomy" id="2793269"/>
    <lineage>
        <taxon>Bacteria</taxon>
        <taxon>Pseudomonadati</taxon>
        <taxon>Bacteroidota</taxon>
        <taxon>Chitinophagia</taxon>
        <taxon>Chitinophagales</taxon>
        <taxon>Chitinophagaceae</taxon>
        <taxon>Panacibacter</taxon>
    </lineage>
</organism>
<evidence type="ECO:0000256" key="6">
    <source>
        <dbReference type="ARBA" id="ARBA00022840"/>
    </source>
</evidence>
<dbReference type="Pfam" id="PF16124">
    <property type="entry name" value="RecQ_Zn_bind"/>
    <property type="match status" value="1"/>
</dbReference>
<keyword evidence="3" id="KW-0547">Nucleotide-binding</keyword>
<accession>A0A931GV82</accession>
<dbReference type="SMART" id="SM00490">
    <property type="entry name" value="HELICc"/>
    <property type="match status" value="1"/>
</dbReference>
<reference evidence="15" key="1">
    <citation type="submission" date="2020-11" db="EMBL/GenBank/DDBJ databases">
        <title>Bacterial whole genome sequence for Panacibacter sp. DH6.</title>
        <authorList>
            <person name="Le V."/>
            <person name="Ko S."/>
            <person name="Ahn C.-Y."/>
            <person name="Oh H.-M."/>
        </authorList>
    </citation>
    <scope>NUCLEOTIDE SEQUENCE</scope>
    <source>
        <strain evidence="15">DH6</strain>
    </source>
</reference>
<feature type="domain" description="Helicase C-terminal" evidence="14">
    <location>
        <begin position="218"/>
        <end position="361"/>
    </location>
</feature>
<dbReference type="GO" id="GO:0043590">
    <property type="term" value="C:bacterial nucleoid"/>
    <property type="evidence" value="ECO:0007669"/>
    <property type="project" value="TreeGrafter"/>
</dbReference>
<dbReference type="GO" id="GO:0005524">
    <property type="term" value="F:ATP binding"/>
    <property type="evidence" value="ECO:0007669"/>
    <property type="project" value="UniProtKB-KW"/>
</dbReference>
<keyword evidence="4" id="KW-0378">Hydrolase</keyword>
<dbReference type="EMBL" id="JADWYR010000001">
    <property type="protein sequence ID" value="MBG9376135.1"/>
    <property type="molecule type" value="Genomic_DNA"/>
</dbReference>
<keyword evidence="5 15" id="KW-0347">Helicase</keyword>
<evidence type="ECO:0000256" key="2">
    <source>
        <dbReference type="ARBA" id="ARBA00022723"/>
    </source>
</evidence>
<evidence type="ECO:0000256" key="9">
    <source>
        <dbReference type="ARBA" id="ARBA00034617"/>
    </source>
</evidence>
<dbReference type="GO" id="GO:0006281">
    <property type="term" value="P:DNA repair"/>
    <property type="evidence" value="ECO:0007669"/>
    <property type="project" value="TreeGrafter"/>
</dbReference>
<dbReference type="CDD" id="cd17920">
    <property type="entry name" value="DEXHc_RecQ"/>
    <property type="match status" value="1"/>
</dbReference>
<dbReference type="InterPro" id="IPR011545">
    <property type="entry name" value="DEAD/DEAH_box_helicase_dom"/>
</dbReference>
<dbReference type="InterPro" id="IPR036388">
    <property type="entry name" value="WH-like_DNA-bd_sf"/>
</dbReference>
<dbReference type="GO" id="GO:0043138">
    <property type="term" value="F:3'-5' DNA helicase activity"/>
    <property type="evidence" value="ECO:0007669"/>
    <property type="project" value="UniProtKB-EC"/>
</dbReference>
<dbReference type="GO" id="GO:0003677">
    <property type="term" value="F:DNA binding"/>
    <property type="evidence" value="ECO:0007669"/>
    <property type="project" value="UniProtKB-KW"/>
</dbReference>
<evidence type="ECO:0000256" key="3">
    <source>
        <dbReference type="ARBA" id="ARBA00022741"/>
    </source>
</evidence>
<evidence type="ECO:0000256" key="7">
    <source>
        <dbReference type="ARBA" id="ARBA00023125"/>
    </source>
</evidence>
<dbReference type="SUPFAM" id="SSF52540">
    <property type="entry name" value="P-loop containing nucleoside triphosphate hydrolases"/>
    <property type="match status" value="1"/>
</dbReference>
<dbReference type="GO" id="GO:0046872">
    <property type="term" value="F:metal ion binding"/>
    <property type="evidence" value="ECO:0007669"/>
    <property type="project" value="UniProtKB-KW"/>
</dbReference>
<evidence type="ECO:0000259" key="13">
    <source>
        <dbReference type="PROSITE" id="PS51192"/>
    </source>
</evidence>
<dbReference type="InterPro" id="IPR014001">
    <property type="entry name" value="Helicase_ATP-bd"/>
</dbReference>
<dbReference type="PANTHER" id="PTHR13710">
    <property type="entry name" value="DNA HELICASE RECQ FAMILY MEMBER"/>
    <property type="match status" value="1"/>
</dbReference>
<dbReference type="Pfam" id="PF00271">
    <property type="entry name" value="Helicase_C"/>
    <property type="match status" value="1"/>
</dbReference>
<dbReference type="PROSITE" id="PS51192">
    <property type="entry name" value="HELICASE_ATP_BIND_1"/>
    <property type="match status" value="1"/>
</dbReference>
<evidence type="ECO:0000256" key="1">
    <source>
        <dbReference type="ARBA" id="ARBA00005446"/>
    </source>
</evidence>
<keyword evidence="6" id="KW-0067">ATP-binding</keyword>
<keyword evidence="2" id="KW-0479">Metal-binding</keyword>
<dbReference type="Gene3D" id="3.40.50.300">
    <property type="entry name" value="P-loop containing nucleotide triphosphate hydrolases"/>
    <property type="match status" value="2"/>
</dbReference>
<keyword evidence="7" id="KW-0238">DNA-binding</keyword>